<name>A0ACB5SJN5_9PEZI</name>
<evidence type="ECO:0000313" key="2">
    <source>
        <dbReference type="Proteomes" id="UP001165186"/>
    </source>
</evidence>
<keyword evidence="2" id="KW-1185">Reference proteome</keyword>
<evidence type="ECO:0000313" key="1">
    <source>
        <dbReference type="EMBL" id="GME44548.1"/>
    </source>
</evidence>
<comment type="caution">
    <text evidence="1">The sequence shown here is derived from an EMBL/GenBank/DDBJ whole genome shotgun (WGS) entry which is preliminary data.</text>
</comment>
<gene>
    <name evidence="1" type="primary">g8931</name>
    <name evidence="1" type="ORF">NpPPO83_00008931</name>
</gene>
<organism evidence="1 2">
    <name type="scientific">Neofusicoccum parvum</name>
    <dbReference type="NCBI Taxonomy" id="310453"/>
    <lineage>
        <taxon>Eukaryota</taxon>
        <taxon>Fungi</taxon>
        <taxon>Dikarya</taxon>
        <taxon>Ascomycota</taxon>
        <taxon>Pezizomycotina</taxon>
        <taxon>Dothideomycetes</taxon>
        <taxon>Dothideomycetes incertae sedis</taxon>
        <taxon>Botryosphaeriales</taxon>
        <taxon>Botryosphaeriaceae</taxon>
        <taxon>Neofusicoccum</taxon>
    </lineage>
</organism>
<sequence length="274" mass="29839">MDRSNLEYLSQAIYTIFLCAGSLVGGISGGYIAYDYGWAYPYWVSLALTSTTFLGHLFLLPETLYIRDSGPADSEDSTKNVITHQEHVQIAAPEHNDSHRPYTFIRSLGFIQPPGGVVRSFLKPWLTLKLPGTWVVMSHYGGLVGGIVTISTLSPQILAMPPYQWGSNVGLINIGALLGTVLGAAYTYAVSDMWLKRQAKHRRDGFVEAEDRLPLMFPALCIATCGFFVFGFTGPNAGTKGWVGLQVGFGMVSFGLMQVPSIGFNYVSAGPPVR</sequence>
<accession>A0ACB5SJN5</accession>
<dbReference type="Proteomes" id="UP001165186">
    <property type="component" value="Unassembled WGS sequence"/>
</dbReference>
<dbReference type="EMBL" id="BSXG01000115">
    <property type="protein sequence ID" value="GME44548.1"/>
    <property type="molecule type" value="Genomic_DNA"/>
</dbReference>
<protein>
    <submittedName>
        <fullName evidence="1">Uncharacterized protein</fullName>
    </submittedName>
</protein>
<proteinExistence type="predicted"/>
<reference evidence="1" key="1">
    <citation type="submission" date="2024-09" db="EMBL/GenBank/DDBJ databases">
        <title>Draft Genome Sequences of Neofusicoccum parvum.</title>
        <authorList>
            <person name="Ashida A."/>
            <person name="Camagna M."/>
            <person name="Tanaka A."/>
            <person name="Takemoto D."/>
        </authorList>
    </citation>
    <scope>NUCLEOTIDE SEQUENCE</scope>
    <source>
        <strain evidence="1">PPO83</strain>
    </source>
</reference>